<keyword evidence="3" id="KW-1185">Reference proteome</keyword>
<dbReference type="InterPro" id="IPR020471">
    <property type="entry name" value="AKR"/>
</dbReference>
<proteinExistence type="predicted"/>
<dbReference type="AlphaFoldDB" id="A0A1H3LLQ7"/>
<accession>A0A1H3LLQ7</accession>
<reference evidence="2 3" key="1">
    <citation type="submission" date="2016-10" db="EMBL/GenBank/DDBJ databases">
        <authorList>
            <person name="de Groot N.N."/>
        </authorList>
    </citation>
    <scope>NUCLEOTIDE SEQUENCE [LARGE SCALE GENOMIC DNA]</scope>
    <source>
        <strain evidence="2 3">CGMCC 4.3491</strain>
    </source>
</reference>
<dbReference type="Proteomes" id="UP000198891">
    <property type="component" value="Unassembled WGS sequence"/>
</dbReference>
<name>A0A1H3LLQ7_9MICO</name>
<protein>
    <submittedName>
        <fullName evidence="2">D-threo-aldose 1-dehydrogenase</fullName>
    </submittedName>
</protein>
<dbReference type="PANTHER" id="PTHR42686:SF1">
    <property type="entry name" value="GH17980P-RELATED"/>
    <property type="match status" value="1"/>
</dbReference>
<dbReference type="Pfam" id="PF00248">
    <property type="entry name" value="Aldo_ket_red"/>
    <property type="match status" value="1"/>
</dbReference>
<dbReference type="STRING" id="381665.SAMN05216554_1024"/>
<dbReference type="SUPFAM" id="SSF51430">
    <property type="entry name" value="NAD(P)-linked oxidoreductase"/>
    <property type="match status" value="1"/>
</dbReference>
<evidence type="ECO:0000313" key="3">
    <source>
        <dbReference type="Proteomes" id="UP000198891"/>
    </source>
</evidence>
<dbReference type="GO" id="GO:0016491">
    <property type="term" value="F:oxidoreductase activity"/>
    <property type="evidence" value="ECO:0007669"/>
    <property type="project" value="InterPro"/>
</dbReference>
<dbReference type="GO" id="GO:0005829">
    <property type="term" value="C:cytosol"/>
    <property type="evidence" value="ECO:0007669"/>
    <property type="project" value="TreeGrafter"/>
</dbReference>
<evidence type="ECO:0000313" key="2">
    <source>
        <dbReference type="EMBL" id="SDY64904.1"/>
    </source>
</evidence>
<sequence length="322" mass="33614">MNDPIGDLLAPRPLGRTGILVPGIGIGGSPLGSSASLYGHGTAEDQGVATVTRVLSGPLGFLDTSNAYSAGESERRIGQAIASYGGLPDGFVLATKVDADPDTGRFDGDRVRRSFEESLSRLGVDRVPLLHLHDPEGFISVEEASAPNGAIEALLQLKSEGAVDAIGVAGGQVSEMRKYVETGAFDVLLTHNRFTLVDRSAQRLIELASERGLGVINAAAFGGGILARTPRSGDKYAYGMGTEQQVRAASLMAAACDRYGVPIAAAALQFAASLPGIDSVLVGASRPERVDETIRLATLDIPAELIEELDALTPGSDFWIQD</sequence>
<dbReference type="InterPro" id="IPR023210">
    <property type="entry name" value="NADP_OxRdtase_dom"/>
</dbReference>
<dbReference type="Gene3D" id="3.20.20.100">
    <property type="entry name" value="NADP-dependent oxidoreductase domain"/>
    <property type="match status" value="1"/>
</dbReference>
<feature type="domain" description="NADP-dependent oxidoreductase" evidence="1">
    <location>
        <begin position="24"/>
        <end position="312"/>
    </location>
</feature>
<gene>
    <name evidence="2" type="ORF">SAMN05216554_1024</name>
</gene>
<evidence type="ECO:0000259" key="1">
    <source>
        <dbReference type="Pfam" id="PF00248"/>
    </source>
</evidence>
<dbReference type="RefSeq" id="WP_217634282.1">
    <property type="nucleotide sequence ID" value="NZ_FNPZ01000001.1"/>
</dbReference>
<dbReference type="EMBL" id="FNPZ01000001">
    <property type="protein sequence ID" value="SDY64904.1"/>
    <property type="molecule type" value="Genomic_DNA"/>
</dbReference>
<organism evidence="2 3">
    <name type="scientific">Herbiconiux ginsengi</name>
    <dbReference type="NCBI Taxonomy" id="381665"/>
    <lineage>
        <taxon>Bacteria</taxon>
        <taxon>Bacillati</taxon>
        <taxon>Actinomycetota</taxon>
        <taxon>Actinomycetes</taxon>
        <taxon>Micrococcales</taxon>
        <taxon>Microbacteriaceae</taxon>
        <taxon>Herbiconiux</taxon>
    </lineage>
</organism>
<dbReference type="PANTHER" id="PTHR42686">
    <property type="entry name" value="GH17980P-RELATED"/>
    <property type="match status" value="1"/>
</dbReference>
<dbReference type="InterPro" id="IPR036812">
    <property type="entry name" value="NAD(P)_OxRdtase_dom_sf"/>
</dbReference>
<dbReference type="CDD" id="cd19090">
    <property type="entry name" value="AKR_AKR15A-like"/>
    <property type="match status" value="1"/>
</dbReference>